<evidence type="ECO:0000313" key="3">
    <source>
        <dbReference type="EMBL" id="PHT60757.1"/>
    </source>
</evidence>
<dbReference type="InterPro" id="IPR032675">
    <property type="entry name" value="LRR_dom_sf"/>
</dbReference>
<proteinExistence type="predicted"/>
<dbReference type="AlphaFoldDB" id="A0A2G2XTE4"/>
<gene>
    <name evidence="3" type="ORF">T459_35390</name>
</gene>
<organism evidence="3 4">
    <name type="scientific">Capsicum annuum</name>
    <name type="common">Capsicum pepper</name>
    <dbReference type="NCBI Taxonomy" id="4072"/>
    <lineage>
        <taxon>Eukaryota</taxon>
        <taxon>Viridiplantae</taxon>
        <taxon>Streptophyta</taxon>
        <taxon>Embryophyta</taxon>
        <taxon>Tracheophyta</taxon>
        <taxon>Spermatophyta</taxon>
        <taxon>Magnoliopsida</taxon>
        <taxon>eudicotyledons</taxon>
        <taxon>Gunneridae</taxon>
        <taxon>Pentapetalae</taxon>
        <taxon>asterids</taxon>
        <taxon>lamiids</taxon>
        <taxon>Solanales</taxon>
        <taxon>Solanaceae</taxon>
        <taxon>Solanoideae</taxon>
        <taxon>Capsiceae</taxon>
        <taxon>Capsicum</taxon>
    </lineage>
</organism>
<dbReference type="Gramene" id="PHT60757">
    <property type="protein sequence ID" value="PHT60757"/>
    <property type="gene ID" value="T459_35390"/>
</dbReference>
<dbReference type="STRING" id="4072.A0A2G2XTE4"/>
<dbReference type="InterPro" id="IPR050994">
    <property type="entry name" value="At_inactive_RLKs"/>
</dbReference>
<accession>A0A2G2XTE4</accession>
<dbReference type="Pfam" id="PF00560">
    <property type="entry name" value="LRR_1"/>
    <property type="match status" value="4"/>
</dbReference>
<keyword evidence="1" id="KW-0433">Leucine-rich repeat</keyword>
<dbReference type="EMBL" id="AYRZ02001288">
    <property type="protein sequence ID" value="PHT60757.1"/>
    <property type="molecule type" value="Genomic_DNA"/>
</dbReference>
<sequence>MGKEHSPLTGNLLLKELKKVLGGHIQSFKAVVGGAGTLYLSDNKLDGPVPKSFLNLTSLLELDLSDNSLGGNLPPFQMKSLQYIDLGSNCFRGQIPHEYGALQSVIGLYVDNNLLTGSIPQELGELSNLVTLEVNDNKLSGHIPHQLGKLIKLQYLVYGPIPHIGGSKSNARRRAEMF</sequence>
<keyword evidence="4" id="KW-1185">Reference proteome</keyword>
<dbReference type="Gene3D" id="3.80.10.10">
    <property type="entry name" value="Ribonuclease Inhibitor"/>
    <property type="match status" value="1"/>
</dbReference>
<reference evidence="3 4" key="2">
    <citation type="journal article" date="2017" name="Genome Biol.">
        <title>New reference genome sequences of hot pepper reveal the massive evolution of plant disease-resistance genes by retroduplication.</title>
        <authorList>
            <person name="Kim S."/>
            <person name="Park J."/>
            <person name="Yeom S.I."/>
            <person name="Kim Y.M."/>
            <person name="Seo E."/>
            <person name="Kim K.T."/>
            <person name="Kim M.S."/>
            <person name="Lee J.M."/>
            <person name="Cheong K."/>
            <person name="Shin H.S."/>
            <person name="Kim S.B."/>
            <person name="Han K."/>
            <person name="Lee J."/>
            <person name="Park M."/>
            <person name="Lee H.A."/>
            <person name="Lee H.Y."/>
            <person name="Lee Y."/>
            <person name="Oh S."/>
            <person name="Lee J.H."/>
            <person name="Choi E."/>
            <person name="Choi E."/>
            <person name="Lee S.E."/>
            <person name="Jeon J."/>
            <person name="Kim H."/>
            <person name="Choi G."/>
            <person name="Song H."/>
            <person name="Lee J."/>
            <person name="Lee S.C."/>
            <person name="Kwon J.K."/>
            <person name="Lee H.Y."/>
            <person name="Koo N."/>
            <person name="Hong Y."/>
            <person name="Kim R.W."/>
            <person name="Kang W.H."/>
            <person name="Huh J.H."/>
            <person name="Kang B.C."/>
            <person name="Yang T.J."/>
            <person name="Lee Y.H."/>
            <person name="Bennetzen J.L."/>
            <person name="Choi D."/>
        </authorList>
    </citation>
    <scope>NUCLEOTIDE SEQUENCE [LARGE SCALE GENOMIC DNA]</scope>
    <source>
        <strain evidence="4">cv. CM334</strain>
    </source>
</reference>
<comment type="caution">
    <text evidence="3">The sequence shown here is derived from an EMBL/GenBank/DDBJ whole genome shotgun (WGS) entry which is preliminary data.</text>
</comment>
<keyword evidence="2" id="KW-0677">Repeat</keyword>
<dbReference type="Proteomes" id="UP000222542">
    <property type="component" value="Unassembled WGS sequence"/>
</dbReference>
<name>A0A2G2XTE4_CAPAN</name>
<dbReference type="InterPro" id="IPR001611">
    <property type="entry name" value="Leu-rich_rpt"/>
</dbReference>
<dbReference type="FunFam" id="3.80.10.10:FF:000383">
    <property type="entry name" value="Leucine-rich repeat receptor protein kinase EMS1"/>
    <property type="match status" value="1"/>
</dbReference>
<evidence type="ECO:0000256" key="1">
    <source>
        <dbReference type="ARBA" id="ARBA00022614"/>
    </source>
</evidence>
<dbReference type="PANTHER" id="PTHR48010">
    <property type="entry name" value="OS05G0588300 PROTEIN"/>
    <property type="match status" value="1"/>
</dbReference>
<dbReference type="SUPFAM" id="SSF52058">
    <property type="entry name" value="L domain-like"/>
    <property type="match status" value="1"/>
</dbReference>
<protein>
    <submittedName>
        <fullName evidence="3">Uncharacterized protein</fullName>
    </submittedName>
</protein>
<dbReference type="OMA" id="HEKEYPR"/>
<dbReference type="PANTHER" id="PTHR48010:SF5">
    <property type="entry name" value="PROTEIN TOO MANY MOUTHS"/>
    <property type="match status" value="1"/>
</dbReference>
<evidence type="ECO:0000313" key="4">
    <source>
        <dbReference type="Proteomes" id="UP000222542"/>
    </source>
</evidence>
<reference evidence="3 4" key="1">
    <citation type="journal article" date="2014" name="Nat. Genet.">
        <title>Genome sequence of the hot pepper provides insights into the evolution of pungency in Capsicum species.</title>
        <authorList>
            <person name="Kim S."/>
            <person name="Park M."/>
            <person name="Yeom S.I."/>
            <person name="Kim Y.M."/>
            <person name="Lee J.M."/>
            <person name="Lee H.A."/>
            <person name="Seo E."/>
            <person name="Choi J."/>
            <person name="Cheong K."/>
            <person name="Kim K.T."/>
            <person name="Jung K."/>
            <person name="Lee G.W."/>
            <person name="Oh S.K."/>
            <person name="Bae C."/>
            <person name="Kim S.B."/>
            <person name="Lee H.Y."/>
            <person name="Kim S.Y."/>
            <person name="Kim M.S."/>
            <person name="Kang B.C."/>
            <person name="Jo Y.D."/>
            <person name="Yang H.B."/>
            <person name="Jeong H.J."/>
            <person name="Kang W.H."/>
            <person name="Kwon J.K."/>
            <person name="Shin C."/>
            <person name="Lim J.Y."/>
            <person name="Park J.H."/>
            <person name="Huh J.H."/>
            <person name="Kim J.S."/>
            <person name="Kim B.D."/>
            <person name="Cohen O."/>
            <person name="Paran I."/>
            <person name="Suh M.C."/>
            <person name="Lee S.B."/>
            <person name="Kim Y.K."/>
            <person name="Shin Y."/>
            <person name="Noh S.J."/>
            <person name="Park J."/>
            <person name="Seo Y.S."/>
            <person name="Kwon S.Y."/>
            <person name="Kim H.A."/>
            <person name="Park J.M."/>
            <person name="Kim H.J."/>
            <person name="Choi S.B."/>
            <person name="Bosland P.W."/>
            <person name="Reeves G."/>
            <person name="Jo S.H."/>
            <person name="Lee B.W."/>
            <person name="Cho H.T."/>
            <person name="Choi H.S."/>
            <person name="Lee M.S."/>
            <person name="Yu Y."/>
            <person name="Do Choi Y."/>
            <person name="Park B.S."/>
            <person name="van Deynze A."/>
            <person name="Ashrafi H."/>
            <person name="Hill T."/>
            <person name="Kim W.T."/>
            <person name="Pai H.S."/>
            <person name="Ahn H.K."/>
            <person name="Yeam I."/>
            <person name="Giovannoni J.J."/>
            <person name="Rose J.K."/>
            <person name="Sorensen I."/>
            <person name="Lee S.J."/>
            <person name="Kim R.W."/>
            <person name="Choi I.Y."/>
            <person name="Choi B.S."/>
            <person name="Lim J.S."/>
            <person name="Lee Y.H."/>
            <person name="Choi D."/>
        </authorList>
    </citation>
    <scope>NUCLEOTIDE SEQUENCE [LARGE SCALE GENOMIC DNA]</scope>
    <source>
        <strain evidence="4">cv. CM334</strain>
    </source>
</reference>
<evidence type="ECO:0000256" key="2">
    <source>
        <dbReference type="ARBA" id="ARBA00022737"/>
    </source>
</evidence>